<dbReference type="GO" id="GO:0030655">
    <property type="term" value="P:beta-lactam antibiotic catabolic process"/>
    <property type="evidence" value="ECO:0007669"/>
    <property type="project" value="InterPro"/>
</dbReference>
<name>A0A6I4SK63_9SPHN</name>
<protein>
    <recommendedName>
        <fullName evidence="3">beta-lactamase</fullName>
        <ecNumber evidence="3">3.5.2.6</ecNumber>
    </recommendedName>
</protein>
<reference evidence="5 6" key="1">
    <citation type="submission" date="2019-12" db="EMBL/GenBank/DDBJ databases">
        <title>Genomic-based taxomic classification of the family Erythrobacteraceae.</title>
        <authorList>
            <person name="Xu L."/>
        </authorList>
    </citation>
    <scope>NUCLEOTIDE SEQUENCE [LARGE SCALE GENOMIC DNA]</scope>
    <source>
        <strain evidence="5 6">JCM 17802</strain>
    </source>
</reference>
<evidence type="ECO:0000259" key="4">
    <source>
        <dbReference type="Pfam" id="PF13354"/>
    </source>
</evidence>
<evidence type="ECO:0000256" key="2">
    <source>
        <dbReference type="ARBA" id="ARBA00009009"/>
    </source>
</evidence>
<comment type="catalytic activity">
    <reaction evidence="1">
        <text>a beta-lactam + H2O = a substituted beta-amino acid</text>
        <dbReference type="Rhea" id="RHEA:20401"/>
        <dbReference type="ChEBI" id="CHEBI:15377"/>
        <dbReference type="ChEBI" id="CHEBI:35627"/>
        <dbReference type="ChEBI" id="CHEBI:140347"/>
        <dbReference type="EC" id="3.5.2.6"/>
    </reaction>
</comment>
<keyword evidence="6" id="KW-1185">Reference proteome</keyword>
<gene>
    <name evidence="5" type="primary">bla</name>
    <name evidence="5" type="ORF">GRI36_04325</name>
</gene>
<dbReference type="Gene3D" id="3.40.710.10">
    <property type="entry name" value="DD-peptidase/beta-lactamase superfamily"/>
    <property type="match status" value="1"/>
</dbReference>
<evidence type="ECO:0000256" key="3">
    <source>
        <dbReference type="ARBA" id="ARBA00012865"/>
    </source>
</evidence>
<dbReference type="PANTHER" id="PTHR35333:SF3">
    <property type="entry name" value="BETA-LACTAMASE-TYPE TRANSPEPTIDASE FOLD CONTAINING PROTEIN"/>
    <property type="match status" value="1"/>
</dbReference>
<evidence type="ECO:0000256" key="1">
    <source>
        <dbReference type="ARBA" id="ARBA00001526"/>
    </source>
</evidence>
<dbReference type="Pfam" id="PF13354">
    <property type="entry name" value="Beta-lactamase2"/>
    <property type="match status" value="1"/>
</dbReference>
<organism evidence="5 6">
    <name type="scientific">Pontixanthobacter gangjinensis</name>
    <dbReference type="NCBI Taxonomy" id="1028742"/>
    <lineage>
        <taxon>Bacteria</taxon>
        <taxon>Pseudomonadati</taxon>
        <taxon>Pseudomonadota</taxon>
        <taxon>Alphaproteobacteria</taxon>
        <taxon>Sphingomonadales</taxon>
        <taxon>Erythrobacteraceae</taxon>
        <taxon>Pontixanthobacter</taxon>
    </lineage>
</organism>
<dbReference type="Proteomes" id="UP000468943">
    <property type="component" value="Unassembled WGS sequence"/>
</dbReference>
<evidence type="ECO:0000313" key="6">
    <source>
        <dbReference type="Proteomes" id="UP000468943"/>
    </source>
</evidence>
<dbReference type="NCBIfam" id="NF033103">
    <property type="entry name" value="bla_class_A"/>
    <property type="match status" value="1"/>
</dbReference>
<dbReference type="EMBL" id="WTYS01000001">
    <property type="protein sequence ID" value="MXO56103.1"/>
    <property type="molecule type" value="Genomic_DNA"/>
</dbReference>
<dbReference type="AlphaFoldDB" id="A0A6I4SK63"/>
<dbReference type="PRINTS" id="PR00118">
    <property type="entry name" value="BLACTAMASEA"/>
</dbReference>
<dbReference type="PANTHER" id="PTHR35333">
    <property type="entry name" value="BETA-LACTAMASE"/>
    <property type="match status" value="1"/>
</dbReference>
<dbReference type="SUPFAM" id="SSF56601">
    <property type="entry name" value="beta-lactamase/transpeptidase-like"/>
    <property type="match status" value="1"/>
</dbReference>
<dbReference type="InterPro" id="IPR045155">
    <property type="entry name" value="Beta-lactam_cat"/>
</dbReference>
<proteinExistence type="inferred from homology"/>
<dbReference type="OrthoDB" id="9784149at2"/>
<dbReference type="InterPro" id="IPR012338">
    <property type="entry name" value="Beta-lactam/transpept-like"/>
</dbReference>
<feature type="domain" description="Beta-lactamase class A catalytic" evidence="4">
    <location>
        <begin position="46"/>
        <end position="263"/>
    </location>
</feature>
<comment type="caution">
    <text evidence="5">The sequence shown here is derived from an EMBL/GenBank/DDBJ whole genome shotgun (WGS) entry which is preliminary data.</text>
</comment>
<dbReference type="InterPro" id="IPR000871">
    <property type="entry name" value="Beta-lactam_class-A"/>
</dbReference>
<dbReference type="GO" id="GO:0008800">
    <property type="term" value="F:beta-lactamase activity"/>
    <property type="evidence" value="ECO:0007669"/>
    <property type="project" value="UniProtKB-EC"/>
</dbReference>
<comment type="similarity">
    <text evidence="2">Belongs to the class-A beta-lactamase family.</text>
</comment>
<dbReference type="GO" id="GO:0046677">
    <property type="term" value="P:response to antibiotic"/>
    <property type="evidence" value="ECO:0007669"/>
    <property type="project" value="InterPro"/>
</dbReference>
<dbReference type="EC" id="3.5.2.6" evidence="3"/>
<sequence length="296" mass="31111">MLASGSALLASTIATGCVPMDTSLPGRLSAHLRIIEAASGGALGAAILDTGSGKILGNRLDERFAHCSSFKLSLAALAMQRSANGGDAFDTLLPITAEDIVSYSPVTKERVGQMMTIADLAKTTLTTSDNAAANILMRQFGGPEAVTAFWRSVGDEISRLDRYETALNFVPPGEVRDTTTPRAMANTVRTILYGATLPSDMQQTLRGWMTETSTGTKRIRAGIPASWKAGDKTGTAFAPGMGSFYVDLAFAEPPEGAPLVIATYLRLTAVHERVEPESEAVLASVGALATRMAPKA</sequence>
<evidence type="ECO:0000313" key="5">
    <source>
        <dbReference type="EMBL" id="MXO56103.1"/>
    </source>
</evidence>
<accession>A0A6I4SK63</accession>